<keyword evidence="1" id="KW-0233">DNA recombination</keyword>
<evidence type="ECO:0000256" key="1">
    <source>
        <dbReference type="ARBA" id="ARBA00023172"/>
    </source>
</evidence>
<keyword evidence="3" id="KW-1185">Reference proteome</keyword>
<proteinExistence type="predicted"/>
<evidence type="ECO:0008006" key="4">
    <source>
        <dbReference type="Google" id="ProtNLM"/>
    </source>
</evidence>
<dbReference type="Gene3D" id="1.10.443.10">
    <property type="entry name" value="Intergrase catalytic core"/>
    <property type="match status" value="1"/>
</dbReference>
<accession>A0ABR9AS28</accession>
<gene>
    <name evidence="2" type="ORF">IFO66_01160</name>
</gene>
<sequence length="338" mass="40339">MKEELLRIIYKFGLNLSKSEYNQYIPKLRDYFVKYLIDTMSNSTIENVFKHEFTRNNIIQSTIYYVVNNENVKSKSAIDDFLIALNRFFEESIYIKYPNHNLISLKPFTSLNKEIESALSSNGIKLEERQSSPSINDEQYKFILNYIHNDKDNSFKTRQVRIIIKLFLLYGFSFDRIINLKKSDYSLEHRILEIVYKDMPRRSLQLEVPYSLHKEFEIYLQKLSQTDFESERFFLNTRGNPITHEFTIDYLKEIRNMYFSNNELEKELRNPFTPTGLAKYAIIRMILDSVNQSVISDLTDFKTDVLSNCQDIVNEIKELNRNRYVNHMIRGLQAYDEL</sequence>
<dbReference type="InterPro" id="IPR013762">
    <property type="entry name" value="Integrase-like_cat_sf"/>
</dbReference>
<dbReference type="EMBL" id="JACYTN010000001">
    <property type="protein sequence ID" value="MBD8496905.1"/>
    <property type="molecule type" value="Genomic_DNA"/>
</dbReference>
<evidence type="ECO:0000313" key="3">
    <source>
        <dbReference type="Proteomes" id="UP000634529"/>
    </source>
</evidence>
<dbReference type="SUPFAM" id="SSF56349">
    <property type="entry name" value="DNA breaking-rejoining enzymes"/>
    <property type="match status" value="1"/>
</dbReference>
<comment type="caution">
    <text evidence="2">The sequence shown here is derived from an EMBL/GenBank/DDBJ whole genome shotgun (WGS) entry which is preliminary data.</text>
</comment>
<reference evidence="2 3" key="1">
    <citation type="submission" date="2020-09" db="EMBL/GenBank/DDBJ databases">
        <title>Paenibacillus sp. CAU 1523 isolated from sand of Haeundae Beach.</title>
        <authorList>
            <person name="Kim W."/>
        </authorList>
    </citation>
    <scope>NUCLEOTIDE SEQUENCE [LARGE SCALE GENOMIC DNA]</scope>
    <source>
        <strain evidence="2 3">CAU 1523</strain>
    </source>
</reference>
<dbReference type="InterPro" id="IPR011010">
    <property type="entry name" value="DNA_brk_join_enz"/>
</dbReference>
<evidence type="ECO:0000313" key="2">
    <source>
        <dbReference type="EMBL" id="MBD8496905.1"/>
    </source>
</evidence>
<dbReference type="Proteomes" id="UP000634529">
    <property type="component" value="Unassembled WGS sequence"/>
</dbReference>
<dbReference type="RefSeq" id="WP_192023380.1">
    <property type="nucleotide sequence ID" value="NZ_JACYTN010000001.1"/>
</dbReference>
<name>A0ABR9AS28_9BACL</name>
<organism evidence="2 3">
    <name type="scientific">Paenibacillus arenosi</name>
    <dbReference type="NCBI Taxonomy" id="2774142"/>
    <lineage>
        <taxon>Bacteria</taxon>
        <taxon>Bacillati</taxon>
        <taxon>Bacillota</taxon>
        <taxon>Bacilli</taxon>
        <taxon>Bacillales</taxon>
        <taxon>Paenibacillaceae</taxon>
        <taxon>Paenibacillus</taxon>
    </lineage>
</organism>
<protein>
    <recommendedName>
        <fullName evidence="4">Site-specific integrase</fullName>
    </recommendedName>
</protein>